<sequence>MGAVSETAKGAYASALCLAGFPWLAYRMARHADGCAPARQMMADHARRFLDRCDVAIEMEGQPLPKGFGCVVSYNEPSFIDVAAFAAVMWPYVDRAAAAEFYGYFPFAKEALANAQIGLVTRGKRAGTDGLLTEMVSHARSGARIAWGGEGRIAGFDGIGHYKIGGSLLAIRAQVPVVPVAFYGGHQVMPFRTIRARPGTVRILFGDPIQTEGLSESDARALADRVKAVMVEMYAGLKARAGQF</sequence>
<comment type="pathway">
    <text evidence="1">Lipid metabolism.</text>
</comment>
<evidence type="ECO:0000313" key="4">
    <source>
        <dbReference type="EMBL" id="SFS10097.1"/>
    </source>
</evidence>
<evidence type="ECO:0000256" key="2">
    <source>
        <dbReference type="ARBA" id="ARBA00022679"/>
    </source>
</evidence>
<dbReference type="SUPFAM" id="SSF69593">
    <property type="entry name" value="Glycerol-3-phosphate (1)-acyltransferase"/>
    <property type="match status" value="1"/>
</dbReference>
<protein>
    <submittedName>
        <fullName evidence="4">1-acyl-sn-glycerol-3-phosphate acyltransferase</fullName>
    </submittedName>
</protein>
<evidence type="ECO:0000256" key="1">
    <source>
        <dbReference type="ARBA" id="ARBA00005189"/>
    </source>
</evidence>
<reference evidence="4 5" key="1">
    <citation type="submission" date="2016-10" db="EMBL/GenBank/DDBJ databases">
        <authorList>
            <person name="de Groot N.N."/>
        </authorList>
    </citation>
    <scope>NUCLEOTIDE SEQUENCE [LARGE SCALE GENOMIC DNA]</scope>
    <source>
        <strain evidence="4 5">DSM 29433</strain>
    </source>
</reference>
<dbReference type="PANTHER" id="PTHR10434:SF11">
    <property type="entry name" value="1-ACYL-SN-GLYCEROL-3-PHOSPHATE ACYLTRANSFERASE"/>
    <property type="match status" value="1"/>
</dbReference>
<keyword evidence="3 4" id="KW-0012">Acyltransferase</keyword>
<proteinExistence type="predicted"/>
<gene>
    <name evidence="4" type="ORF">SAMN05444714_1180</name>
</gene>
<dbReference type="Proteomes" id="UP000198926">
    <property type="component" value="Unassembled WGS sequence"/>
</dbReference>
<dbReference type="PANTHER" id="PTHR10434">
    <property type="entry name" value="1-ACYL-SN-GLYCEROL-3-PHOSPHATE ACYLTRANSFERASE"/>
    <property type="match status" value="1"/>
</dbReference>
<accession>A0A1I6M308</accession>
<organism evidence="4 5">
    <name type="scientific">Yoonia litorea</name>
    <dbReference type="NCBI Taxonomy" id="1123755"/>
    <lineage>
        <taxon>Bacteria</taxon>
        <taxon>Pseudomonadati</taxon>
        <taxon>Pseudomonadota</taxon>
        <taxon>Alphaproteobacteria</taxon>
        <taxon>Rhodobacterales</taxon>
        <taxon>Paracoccaceae</taxon>
        <taxon>Yoonia</taxon>
    </lineage>
</organism>
<dbReference type="GO" id="GO:0006654">
    <property type="term" value="P:phosphatidic acid biosynthetic process"/>
    <property type="evidence" value="ECO:0007669"/>
    <property type="project" value="TreeGrafter"/>
</dbReference>
<dbReference type="AlphaFoldDB" id="A0A1I6M308"/>
<dbReference type="GO" id="GO:0003841">
    <property type="term" value="F:1-acylglycerol-3-phosphate O-acyltransferase activity"/>
    <property type="evidence" value="ECO:0007669"/>
    <property type="project" value="TreeGrafter"/>
</dbReference>
<dbReference type="STRING" id="1123755.SAMN05444714_1180"/>
<name>A0A1I6M308_9RHOB</name>
<dbReference type="CDD" id="cd07989">
    <property type="entry name" value="LPLAT_AGPAT-like"/>
    <property type="match status" value="1"/>
</dbReference>
<evidence type="ECO:0000256" key="3">
    <source>
        <dbReference type="ARBA" id="ARBA00023315"/>
    </source>
</evidence>
<evidence type="ECO:0000313" key="5">
    <source>
        <dbReference type="Proteomes" id="UP000198926"/>
    </source>
</evidence>
<keyword evidence="5" id="KW-1185">Reference proteome</keyword>
<keyword evidence="2 4" id="KW-0808">Transferase</keyword>
<dbReference type="EMBL" id="FOZM01000001">
    <property type="protein sequence ID" value="SFS10097.1"/>
    <property type="molecule type" value="Genomic_DNA"/>
</dbReference>